<organism evidence="1 2">
    <name type="scientific">Trichinella nelsoni</name>
    <dbReference type="NCBI Taxonomy" id="6336"/>
    <lineage>
        <taxon>Eukaryota</taxon>
        <taxon>Metazoa</taxon>
        <taxon>Ecdysozoa</taxon>
        <taxon>Nematoda</taxon>
        <taxon>Enoplea</taxon>
        <taxon>Dorylaimia</taxon>
        <taxon>Trichinellida</taxon>
        <taxon>Trichinellidae</taxon>
        <taxon>Trichinella</taxon>
    </lineage>
</organism>
<keyword evidence="2" id="KW-1185">Reference proteome</keyword>
<feature type="non-terminal residue" evidence="1">
    <location>
        <position position="39"/>
    </location>
</feature>
<sequence length="39" mass="4698">MNASITRWKKRRSPLEVAARYIQNIQRNHYLTLLQRNTG</sequence>
<evidence type="ECO:0000313" key="2">
    <source>
        <dbReference type="Proteomes" id="UP000054630"/>
    </source>
</evidence>
<accession>A0A0V0RAY7</accession>
<dbReference type="Proteomes" id="UP000054630">
    <property type="component" value="Unassembled WGS sequence"/>
</dbReference>
<comment type="caution">
    <text evidence="1">The sequence shown here is derived from an EMBL/GenBank/DDBJ whole genome shotgun (WGS) entry which is preliminary data.</text>
</comment>
<protein>
    <submittedName>
        <fullName evidence="1">Uncharacterized protein</fullName>
    </submittedName>
</protein>
<proteinExistence type="predicted"/>
<name>A0A0V0RAY7_9BILA</name>
<reference evidence="1 2" key="1">
    <citation type="submission" date="2015-01" db="EMBL/GenBank/DDBJ databases">
        <title>Evolution of Trichinella species and genotypes.</title>
        <authorList>
            <person name="Korhonen P.K."/>
            <person name="Edoardo P."/>
            <person name="Giuseppe L.R."/>
            <person name="Gasser R.B."/>
        </authorList>
    </citation>
    <scope>NUCLEOTIDE SEQUENCE [LARGE SCALE GENOMIC DNA]</scope>
    <source>
        <strain evidence="1">ISS37</strain>
    </source>
</reference>
<gene>
    <name evidence="1" type="ORF">T07_5944</name>
</gene>
<evidence type="ECO:0000313" key="1">
    <source>
        <dbReference type="EMBL" id="KRX11661.1"/>
    </source>
</evidence>
<dbReference type="EMBL" id="JYDL01001684">
    <property type="protein sequence ID" value="KRX11661.1"/>
    <property type="molecule type" value="Genomic_DNA"/>
</dbReference>
<dbReference type="AlphaFoldDB" id="A0A0V0RAY7"/>